<dbReference type="InterPro" id="IPR018490">
    <property type="entry name" value="cNMP-bd_dom_sf"/>
</dbReference>
<dbReference type="SUPFAM" id="SSF46785">
    <property type="entry name" value="Winged helix' DNA-binding domain"/>
    <property type="match status" value="1"/>
</dbReference>
<evidence type="ECO:0000259" key="4">
    <source>
        <dbReference type="PROSITE" id="PS51063"/>
    </source>
</evidence>
<keyword evidence="6" id="KW-1185">Reference proteome</keyword>
<reference evidence="6" key="1">
    <citation type="journal article" date="2019" name="Int. J. Syst. Evol. Microbiol.">
        <title>The Global Catalogue of Microorganisms (GCM) 10K type strain sequencing project: providing services to taxonomists for standard genome sequencing and annotation.</title>
        <authorList>
            <consortium name="The Broad Institute Genomics Platform"/>
            <consortium name="The Broad Institute Genome Sequencing Center for Infectious Disease"/>
            <person name="Wu L."/>
            <person name="Ma J."/>
        </authorList>
    </citation>
    <scope>NUCLEOTIDE SEQUENCE [LARGE SCALE GENOMIC DNA]</scope>
    <source>
        <strain evidence="6">TISTR 1906</strain>
    </source>
</reference>
<evidence type="ECO:0000313" key="6">
    <source>
        <dbReference type="Proteomes" id="UP001597463"/>
    </source>
</evidence>
<dbReference type="InterPro" id="IPR012318">
    <property type="entry name" value="HTH_CRP"/>
</dbReference>
<dbReference type="EMBL" id="JBHUMV010000013">
    <property type="protein sequence ID" value="MFD2756708.1"/>
    <property type="molecule type" value="Genomic_DNA"/>
</dbReference>
<sequence length="213" mass="23684">MFTLPSMSQLTAMFGQPAVFAPGSWLRRRHAPMEHVLYLESGCVLLGVAQQEQMRHQLGRVEGPLWLDAAFAMQQRLPCMDMQAQGHVRVHSIPVAAFRQALAELQSPVQMLLQDLARAYCTQAELAVSRLAQDAEARCVQWLLHHAVPHEKGYLRVTLHARKQSIAAQLGMAPETLSRILRQLRERGLIGGRGNVIDLPEPGALRTLALGSF</sequence>
<dbReference type="SMART" id="SM00419">
    <property type="entry name" value="HTH_CRP"/>
    <property type="match status" value="1"/>
</dbReference>
<dbReference type="Proteomes" id="UP001597463">
    <property type="component" value="Unassembled WGS sequence"/>
</dbReference>
<dbReference type="Pfam" id="PF13545">
    <property type="entry name" value="HTH_Crp_2"/>
    <property type="match status" value="1"/>
</dbReference>
<keyword evidence="2" id="KW-0238">DNA-binding</keyword>
<dbReference type="InterPro" id="IPR036390">
    <property type="entry name" value="WH_DNA-bd_sf"/>
</dbReference>
<keyword evidence="3" id="KW-0804">Transcription</keyword>
<dbReference type="SUPFAM" id="SSF51206">
    <property type="entry name" value="cAMP-binding domain-like"/>
    <property type="match status" value="1"/>
</dbReference>
<dbReference type="RefSeq" id="WP_066477186.1">
    <property type="nucleotide sequence ID" value="NZ_BCNT01000006.1"/>
</dbReference>
<keyword evidence="1" id="KW-0805">Transcription regulation</keyword>
<evidence type="ECO:0000256" key="2">
    <source>
        <dbReference type="ARBA" id="ARBA00023125"/>
    </source>
</evidence>
<comment type="caution">
    <text evidence="5">The sequence shown here is derived from an EMBL/GenBank/DDBJ whole genome shotgun (WGS) entry which is preliminary data.</text>
</comment>
<organism evidence="5 6">
    <name type="scientific">Comamonas terrae</name>
    <dbReference type="NCBI Taxonomy" id="673548"/>
    <lineage>
        <taxon>Bacteria</taxon>
        <taxon>Pseudomonadati</taxon>
        <taxon>Pseudomonadota</taxon>
        <taxon>Betaproteobacteria</taxon>
        <taxon>Burkholderiales</taxon>
        <taxon>Comamonadaceae</taxon>
        <taxon>Comamonas</taxon>
    </lineage>
</organism>
<dbReference type="Gene3D" id="2.60.120.10">
    <property type="entry name" value="Jelly Rolls"/>
    <property type="match status" value="1"/>
</dbReference>
<feature type="domain" description="HTH crp-type" evidence="4">
    <location>
        <begin position="133"/>
        <end position="203"/>
    </location>
</feature>
<dbReference type="InterPro" id="IPR014710">
    <property type="entry name" value="RmlC-like_jellyroll"/>
</dbReference>
<evidence type="ECO:0000256" key="1">
    <source>
        <dbReference type="ARBA" id="ARBA00023015"/>
    </source>
</evidence>
<name>A0ABW5UTD4_9BURK</name>
<evidence type="ECO:0000256" key="3">
    <source>
        <dbReference type="ARBA" id="ARBA00023163"/>
    </source>
</evidence>
<gene>
    <name evidence="5" type="ORF">ACFSW6_21755</name>
</gene>
<dbReference type="PROSITE" id="PS51063">
    <property type="entry name" value="HTH_CRP_2"/>
    <property type="match status" value="1"/>
</dbReference>
<evidence type="ECO:0000313" key="5">
    <source>
        <dbReference type="EMBL" id="MFD2756708.1"/>
    </source>
</evidence>
<accession>A0ABW5UTD4</accession>
<proteinExistence type="predicted"/>
<dbReference type="PRINTS" id="PR00034">
    <property type="entry name" value="HTHCRP"/>
</dbReference>
<protein>
    <submittedName>
        <fullName evidence="5">Crp/Fnr family transcriptional regulator</fullName>
    </submittedName>
</protein>